<proteinExistence type="predicted"/>
<protein>
    <submittedName>
        <fullName evidence="2">Uncharacterized protein</fullName>
    </submittedName>
</protein>
<feature type="region of interest" description="Disordered" evidence="1">
    <location>
        <begin position="1"/>
        <end position="80"/>
    </location>
</feature>
<keyword evidence="3" id="KW-1185">Reference proteome</keyword>
<sequence length="80" mass="9077">MKDGKPQDDRETPRRRLSDRGGGQRRTRGYVERATAQGHSGRGSESVLPHLRDQLRLKALLPSPFPTPDEEKPGKDQHHQ</sequence>
<evidence type="ECO:0000256" key="1">
    <source>
        <dbReference type="SAM" id="MobiDB-lite"/>
    </source>
</evidence>
<dbReference type="RefSeq" id="WP_169419096.1">
    <property type="nucleotide sequence ID" value="NZ_JABBFX010000001.1"/>
</dbReference>
<name>A0A848H656_9BURK</name>
<reference evidence="2 3" key="1">
    <citation type="submission" date="2020-04" db="EMBL/GenBank/DDBJ databases">
        <title>Ramlibacter sp. G-1-2-2 isolated from soil.</title>
        <authorList>
            <person name="Dahal R.H."/>
        </authorList>
    </citation>
    <scope>NUCLEOTIDE SEQUENCE [LARGE SCALE GENOMIC DNA]</scope>
    <source>
        <strain evidence="2 3">G-1-2-2</strain>
    </source>
</reference>
<comment type="caution">
    <text evidence="2">The sequence shown here is derived from an EMBL/GenBank/DDBJ whole genome shotgun (WGS) entry which is preliminary data.</text>
</comment>
<accession>A0A848H656</accession>
<evidence type="ECO:0000313" key="2">
    <source>
        <dbReference type="EMBL" id="NML45001.1"/>
    </source>
</evidence>
<dbReference type="Proteomes" id="UP000541185">
    <property type="component" value="Unassembled WGS sequence"/>
</dbReference>
<feature type="compositionally biased region" description="Basic and acidic residues" evidence="1">
    <location>
        <begin position="69"/>
        <end position="80"/>
    </location>
</feature>
<evidence type="ECO:0000313" key="3">
    <source>
        <dbReference type="Proteomes" id="UP000541185"/>
    </source>
</evidence>
<organism evidence="2 3">
    <name type="scientific">Ramlibacter agri</name>
    <dbReference type="NCBI Taxonomy" id="2728837"/>
    <lineage>
        <taxon>Bacteria</taxon>
        <taxon>Pseudomonadati</taxon>
        <taxon>Pseudomonadota</taxon>
        <taxon>Betaproteobacteria</taxon>
        <taxon>Burkholderiales</taxon>
        <taxon>Comamonadaceae</taxon>
        <taxon>Ramlibacter</taxon>
    </lineage>
</organism>
<dbReference type="EMBL" id="JABBFX010000001">
    <property type="protein sequence ID" value="NML45001.1"/>
    <property type="molecule type" value="Genomic_DNA"/>
</dbReference>
<gene>
    <name evidence="2" type="ORF">HHL11_14680</name>
</gene>
<feature type="compositionally biased region" description="Basic and acidic residues" evidence="1">
    <location>
        <begin position="1"/>
        <end position="19"/>
    </location>
</feature>
<dbReference type="AlphaFoldDB" id="A0A848H656"/>